<keyword evidence="9" id="KW-0965">Cell junction</keyword>
<evidence type="ECO:0000256" key="15">
    <source>
        <dbReference type="ARBA" id="ARBA00058274"/>
    </source>
</evidence>
<evidence type="ECO:0000256" key="18">
    <source>
        <dbReference type="SAM" id="MobiDB-lite"/>
    </source>
</evidence>
<sequence>MARDYTGKCLDFRKNCGLSIVLILMMTGGAAGQHVKVEAEVESYPGQIIKLRCQFTDSEGIRLTQVSWIWEPKEEGQRENIAVFHPTFGESYPDSAMKGRVSFIHGSLENPSIQITDVRMTDEGKYICEYATYPSGNEQGTTTLVMLAMPKNSVSPVTVTEGTSPVVVARCESADGRPEAEITWETEVNGQATATSVEGAENTMTVVSEYRLVPTAEDDGKAITCLVSHRTQGESQRLPMKLSIEYLPKVRIEGYDMDWYMGRTNVVLTCVATGNPEPTNITWRAVPGPMPDTVLVRENRMTVLKVDEAVNTTFVCEAQNRLGAGMDQVGPVITERPKVDPAIGTIIGVVIGVLLLLVIIGVAIFMIRKWQRDAENGDGPPKYKPPPPMKAEGSTEMLNKSQDPLTETRPHGPMYYEATGEPATDLDANDEENGYTVGAPSGWDDSAQGVDVDTESEALPPYSDTPDHEASRDMAQDPGALSPSARGFVSPAMYV</sequence>
<dbReference type="EMBL" id="JAINUG010000182">
    <property type="protein sequence ID" value="KAJ8389458.1"/>
    <property type="molecule type" value="Genomic_DNA"/>
</dbReference>
<evidence type="ECO:0000256" key="16">
    <source>
        <dbReference type="ARBA" id="ARBA00062858"/>
    </source>
</evidence>
<feature type="region of interest" description="Disordered" evidence="18">
    <location>
        <begin position="374"/>
        <end position="495"/>
    </location>
</feature>
<evidence type="ECO:0000256" key="17">
    <source>
        <dbReference type="ARBA" id="ARBA00082570"/>
    </source>
</evidence>
<reference evidence="22" key="1">
    <citation type="journal article" date="2023" name="Science">
        <title>Genome structures resolve the early diversification of teleost fishes.</title>
        <authorList>
            <person name="Parey E."/>
            <person name="Louis A."/>
            <person name="Montfort J."/>
            <person name="Bouchez O."/>
            <person name="Roques C."/>
            <person name="Iampietro C."/>
            <person name="Lluch J."/>
            <person name="Castinel A."/>
            <person name="Donnadieu C."/>
            <person name="Desvignes T."/>
            <person name="Floi Bucao C."/>
            <person name="Jouanno E."/>
            <person name="Wen M."/>
            <person name="Mejri S."/>
            <person name="Dirks R."/>
            <person name="Jansen H."/>
            <person name="Henkel C."/>
            <person name="Chen W.J."/>
            <person name="Zahm M."/>
            <person name="Cabau C."/>
            <person name="Klopp C."/>
            <person name="Thompson A.W."/>
            <person name="Robinson-Rechavi M."/>
            <person name="Braasch I."/>
            <person name="Lecointre G."/>
            <person name="Bobe J."/>
            <person name="Postlethwait J.H."/>
            <person name="Berthelot C."/>
            <person name="Roest Crollius H."/>
            <person name="Guiguen Y."/>
        </authorList>
    </citation>
    <scope>NUCLEOTIDE SEQUENCE</scope>
    <source>
        <strain evidence="22">NC1722</strain>
    </source>
</reference>
<feature type="transmembrane region" description="Helical" evidence="19">
    <location>
        <begin position="342"/>
        <end position="367"/>
    </location>
</feature>
<dbReference type="Proteomes" id="UP001221898">
    <property type="component" value="Unassembled WGS sequence"/>
</dbReference>
<dbReference type="InterPro" id="IPR013106">
    <property type="entry name" value="Ig_V-set"/>
</dbReference>
<keyword evidence="13" id="KW-0325">Glycoprotein</keyword>
<comment type="subunit">
    <text evidence="16">Cis- and trans-homodimer. Can form trans-heterodimers.</text>
</comment>
<dbReference type="InterPro" id="IPR013162">
    <property type="entry name" value="CD80_C2-set"/>
</dbReference>
<name>A0AAD7WAF8_9TELE</name>
<keyword evidence="12" id="KW-1015">Disulfide bond</keyword>
<feature type="domain" description="Ig-like" evidence="21">
    <location>
        <begin position="46"/>
        <end position="145"/>
    </location>
</feature>
<comment type="caution">
    <text evidence="22">The sequence shown here is derived from an EMBL/GenBank/DDBJ whole genome shotgun (WGS) entry which is preliminary data.</text>
</comment>
<evidence type="ECO:0000256" key="6">
    <source>
        <dbReference type="ARBA" id="ARBA00022729"/>
    </source>
</evidence>
<comment type="subcellular location">
    <subcellularLocation>
        <location evidence="2">Cell junction</location>
        <location evidence="2">Adherens junction</location>
    </subcellularLocation>
    <subcellularLocation>
        <location evidence="1">Cell membrane</location>
        <topology evidence="1">Single-pass type I membrane protein</topology>
    </subcellularLocation>
</comment>
<evidence type="ECO:0000313" key="22">
    <source>
        <dbReference type="EMBL" id="KAJ8389458.1"/>
    </source>
</evidence>
<dbReference type="SUPFAM" id="SSF48726">
    <property type="entry name" value="Immunoglobulin"/>
    <property type="match status" value="3"/>
</dbReference>
<dbReference type="PROSITE" id="PS50835">
    <property type="entry name" value="IG_LIKE"/>
    <property type="match status" value="3"/>
</dbReference>
<evidence type="ECO:0000256" key="11">
    <source>
        <dbReference type="ARBA" id="ARBA00023136"/>
    </source>
</evidence>
<dbReference type="GO" id="GO:0007155">
    <property type="term" value="P:cell adhesion"/>
    <property type="evidence" value="ECO:0007669"/>
    <property type="project" value="UniProtKB-KW"/>
</dbReference>
<keyword evidence="10 19" id="KW-1133">Transmembrane helix</keyword>
<dbReference type="PANTHER" id="PTHR47387:SF1">
    <property type="entry name" value="NECTIN-2"/>
    <property type="match status" value="1"/>
</dbReference>
<evidence type="ECO:0000256" key="20">
    <source>
        <dbReference type="SAM" id="SignalP"/>
    </source>
</evidence>
<gene>
    <name evidence="22" type="ORF">AAFF_G00119960</name>
</gene>
<dbReference type="PANTHER" id="PTHR47387">
    <property type="entry name" value="NECTIN-2"/>
    <property type="match status" value="1"/>
</dbReference>
<keyword evidence="11 19" id="KW-0472">Membrane</keyword>
<feature type="chain" id="PRO_5042025615" description="Nectin cell adhesion molecule 3" evidence="20">
    <location>
        <begin position="33"/>
        <end position="495"/>
    </location>
</feature>
<evidence type="ECO:0000256" key="5">
    <source>
        <dbReference type="ARBA" id="ARBA00022692"/>
    </source>
</evidence>
<dbReference type="GO" id="GO:0005912">
    <property type="term" value="C:adherens junction"/>
    <property type="evidence" value="ECO:0007669"/>
    <property type="project" value="UniProtKB-SubCell"/>
</dbReference>
<dbReference type="Gene3D" id="2.60.40.10">
    <property type="entry name" value="Immunoglobulins"/>
    <property type="match status" value="3"/>
</dbReference>
<dbReference type="InterPro" id="IPR052659">
    <property type="entry name" value="Nectin/PVR"/>
</dbReference>
<protein>
    <recommendedName>
        <fullName evidence="17">Nectin cell adhesion molecule 3</fullName>
    </recommendedName>
</protein>
<evidence type="ECO:0000256" key="8">
    <source>
        <dbReference type="ARBA" id="ARBA00022889"/>
    </source>
</evidence>
<dbReference type="SMART" id="SM00409">
    <property type="entry name" value="IG"/>
    <property type="match status" value="2"/>
</dbReference>
<proteinExistence type="inferred from homology"/>
<feature type="compositionally biased region" description="Basic and acidic residues" evidence="18">
    <location>
        <begin position="465"/>
        <end position="475"/>
    </location>
</feature>
<keyword evidence="7" id="KW-0677">Repeat</keyword>
<dbReference type="FunFam" id="2.60.40.10:FF:000298">
    <property type="entry name" value="Nectin cell adhesion molecule 3"/>
    <property type="match status" value="1"/>
</dbReference>
<dbReference type="FunFam" id="2.60.40.10:FF:000304">
    <property type="entry name" value="Nectin cell adhesion molecule 1"/>
    <property type="match status" value="1"/>
</dbReference>
<organism evidence="22 23">
    <name type="scientific">Aldrovandia affinis</name>
    <dbReference type="NCBI Taxonomy" id="143900"/>
    <lineage>
        <taxon>Eukaryota</taxon>
        <taxon>Metazoa</taxon>
        <taxon>Chordata</taxon>
        <taxon>Craniata</taxon>
        <taxon>Vertebrata</taxon>
        <taxon>Euteleostomi</taxon>
        <taxon>Actinopterygii</taxon>
        <taxon>Neopterygii</taxon>
        <taxon>Teleostei</taxon>
        <taxon>Notacanthiformes</taxon>
        <taxon>Halosauridae</taxon>
        <taxon>Aldrovandia</taxon>
    </lineage>
</organism>
<accession>A0AAD7WAF8</accession>
<comment type="function">
    <text evidence="15">Cell adhesion molecule that promotes cell-cell contacts and plays important roles in the development of the nervous system. Acts by forming homophilic or heterophilic trans-dimers.</text>
</comment>
<evidence type="ECO:0000256" key="4">
    <source>
        <dbReference type="ARBA" id="ARBA00022475"/>
    </source>
</evidence>
<keyword evidence="23" id="KW-1185">Reference proteome</keyword>
<dbReference type="InterPro" id="IPR003599">
    <property type="entry name" value="Ig_sub"/>
</dbReference>
<evidence type="ECO:0000259" key="21">
    <source>
        <dbReference type="PROSITE" id="PS50835"/>
    </source>
</evidence>
<evidence type="ECO:0000256" key="12">
    <source>
        <dbReference type="ARBA" id="ARBA00023157"/>
    </source>
</evidence>
<keyword evidence="8" id="KW-0130">Cell adhesion</keyword>
<evidence type="ECO:0000256" key="14">
    <source>
        <dbReference type="ARBA" id="ARBA00023319"/>
    </source>
</evidence>
<keyword evidence="6 20" id="KW-0732">Signal</keyword>
<dbReference type="InterPro" id="IPR013783">
    <property type="entry name" value="Ig-like_fold"/>
</dbReference>
<keyword evidence="5 19" id="KW-0812">Transmembrane</keyword>
<evidence type="ECO:0000256" key="9">
    <source>
        <dbReference type="ARBA" id="ARBA00022949"/>
    </source>
</evidence>
<feature type="compositionally biased region" description="Polar residues" evidence="18">
    <location>
        <begin position="396"/>
        <end position="405"/>
    </location>
</feature>
<keyword evidence="4" id="KW-1003">Cell membrane</keyword>
<keyword evidence="14" id="KW-0393">Immunoglobulin domain</keyword>
<evidence type="ECO:0000256" key="3">
    <source>
        <dbReference type="ARBA" id="ARBA00007810"/>
    </source>
</evidence>
<evidence type="ECO:0000256" key="19">
    <source>
        <dbReference type="SAM" id="Phobius"/>
    </source>
</evidence>
<feature type="signal peptide" evidence="20">
    <location>
        <begin position="1"/>
        <end position="32"/>
    </location>
</feature>
<feature type="domain" description="Ig-like" evidence="21">
    <location>
        <begin position="248"/>
        <end position="334"/>
    </location>
</feature>
<comment type="similarity">
    <text evidence="3">Belongs to the nectin family.</text>
</comment>
<evidence type="ECO:0000256" key="7">
    <source>
        <dbReference type="ARBA" id="ARBA00022737"/>
    </source>
</evidence>
<evidence type="ECO:0000313" key="23">
    <source>
        <dbReference type="Proteomes" id="UP001221898"/>
    </source>
</evidence>
<evidence type="ECO:0000256" key="10">
    <source>
        <dbReference type="ARBA" id="ARBA00022989"/>
    </source>
</evidence>
<evidence type="ECO:0000256" key="1">
    <source>
        <dbReference type="ARBA" id="ARBA00004251"/>
    </source>
</evidence>
<dbReference type="AlphaFoldDB" id="A0AAD7WAF8"/>
<dbReference type="GO" id="GO:0005886">
    <property type="term" value="C:plasma membrane"/>
    <property type="evidence" value="ECO:0007669"/>
    <property type="project" value="UniProtKB-SubCell"/>
</dbReference>
<dbReference type="InterPro" id="IPR036179">
    <property type="entry name" value="Ig-like_dom_sf"/>
</dbReference>
<dbReference type="Pfam" id="PF07686">
    <property type="entry name" value="V-set"/>
    <property type="match status" value="1"/>
</dbReference>
<evidence type="ECO:0000256" key="2">
    <source>
        <dbReference type="ARBA" id="ARBA00004536"/>
    </source>
</evidence>
<feature type="domain" description="Ig-like" evidence="21">
    <location>
        <begin position="150"/>
        <end position="243"/>
    </location>
</feature>
<dbReference type="InterPro" id="IPR007110">
    <property type="entry name" value="Ig-like_dom"/>
</dbReference>
<evidence type="ECO:0000256" key="13">
    <source>
        <dbReference type="ARBA" id="ARBA00023180"/>
    </source>
</evidence>
<dbReference type="Pfam" id="PF08205">
    <property type="entry name" value="C2-set_2"/>
    <property type="match status" value="1"/>
</dbReference>